<dbReference type="PANTHER" id="PTHR33657">
    <property type="entry name" value="DOMAIN PROTEIN, PUTATIVE (AFU_ORTHOLOGUE AFUA_5G00600)-RELATED"/>
    <property type="match status" value="1"/>
</dbReference>
<dbReference type="Proteomes" id="UP000198211">
    <property type="component" value="Unassembled WGS sequence"/>
</dbReference>
<evidence type="ECO:0000256" key="4">
    <source>
        <dbReference type="ARBA" id="ARBA00023026"/>
    </source>
</evidence>
<evidence type="ECO:0000313" key="7">
    <source>
        <dbReference type="Proteomes" id="UP000198211"/>
    </source>
</evidence>
<evidence type="ECO:0000313" key="6">
    <source>
        <dbReference type="EMBL" id="OWZ11609.1"/>
    </source>
</evidence>
<dbReference type="Pfam" id="PF05630">
    <property type="entry name" value="NPP1"/>
    <property type="match status" value="1"/>
</dbReference>
<evidence type="ECO:0000256" key="3">
    <source>
        <dbReference type="ARBA" id="ARBA00022525"/>
    </source>
</evidence>
<protein>
    <recommendedName>
        <fullName evidence="8">Necrosis inducing protein NPP1</fullName>
    </recommendedName>
</protein>
<keyword evidence="3" id="KW-0964">Secreted</keyword>
<comment type="subcellular location">
    <subcellularLocation>
        <location evidence="1">Secreted</location>
    </subcellularLocation>
</comment>
<sequence>MNLRTLATLFAVLAVFAIATVDHDKIEPFLQPKPVTVSEKVAIKFKPQLSGEVTGGLKGSNGNDACEYAPKGSQVYGRSGWYRDLWAIMYAWYSSKGFEWIAFPKRRLDWHGVVVCINNPALESPKIVGASIIPWTHHLRDFNKMAEELANLAMDTKKSTQVFAVDFSNLPQTWTALVGFLQRDVGNWIDIHPDQQDDGRTSNIEGVP</sequence>
<dbReference type="STRING" id="4795.A0A225W333"/>
<dbReference type="EMBL" id="NBNE01002078">
    <property type="protein sequence ID" value="OWZ11609.1"/>
    <property type="molecule type" value="Genomic_DNA"/>
</dbReference>
<keyword evidence="4" id="KW-0843">Virulence</keyword>
<comment type="similarity">
    <text evidence="2">Belongs to the Necrosis inducing protein (NPP1) family.</text>
</comment>
<dbReference type="PANTHER" id="PTHR33657:SF8">
    <property type="entry name" value="DOMAIN PROTEIN, PUTATIVE (AFU_ORTHOLOGUE AFUA_5G00600)-RELATED"/>
    <property type="match status" value="1"/>
</dbReference>
<gene>
    <name evidence="6" type="ORF">PHMEG_00015346</name>
</gene>
<evidence type="ECO:0000256" key="5">
    <source>
        <dbReference type="SAM" id="SignalP"/>
    </source>
</evidence>
<name>A0A225W333_9STRA</name>
<evidence type="ECO:0000256" key="2">
    <source>
        <dbReference type="ARBA" id="ARBA00009520"/>
    </source>
</evidence>
<feature type="chain" id="PRO_5012668906" description="Necrosis inducing protein NPP1" evidence="5">
    <location>
        <begin position="24"/>
        <end position="208"/>
    </location>
</feature>
<dbReference type="GO" id="GO:0005576">
    <property type="term" value="C:extracellular region"/>
    <property type="evidence" value="ECO:0007669"/>
    <property type="project" value="UniProtKB-SubCell"/>
</dbReference>
<keyword evidence="5" id="KW-0732">Signal</keyword>
<accession>A0A225W333</accession>
<evidence type="ECO:0000256" key="1">
    <source>
        <dbReference type="ARBA" id="ARBA00004613"/>
    </source>
</evidence>
<dbReference type="OrthoDB" id="122355at2759"/>
<feature type="signal peptide" evidence="5">
    <location>
        <begin position="1"/>
        <end position="23"/>
    </location>
</feature>
<keyword evidence="7" id="KW-1185">Reference proteome</keyword>
<reference evidence="7" key="1">
    <citation type="submission" date="2017-03" db="EMBL/GenBank/DDBJ databases">
        <title>Phytopthora megakarya and P. palmivora, two closely related causual agents of cacao black pod achieved similar genome size and gene model numbers by different mechanisms.</title>
        <authorList>
            <person name="Ali S."/>
            <person name="Shao J."/>
            <person name="Larry D.J."/>
            <person name="Kronmiller B."/>
            <person name="Shen D."/>
            <person name="Strem M.D."/>
            <person name="Melnick R.L."/>
            <person name="Guiltinan M.J."/>
            <person name="Tyler B.M."/>
            <person name="Meinhardt L.W."/>
            <person name="Bailey B.A."/>
        </authorList>
    </citation>
    <scope>NUCLEOTIDE SEQUENCE [LARGE SCALE GENOMIC DNA]</scope>
    <source>
        <strain evidence="7">zdho120</strain>
    </source>
</reference>
<evidence type="ECO:0008006" key="8">
    <source>
        <dbReference type="Google" id="ProtNLM"/>
    </source>
</evidence>
<dbReference type="AlphaFoldDB" id="A0A225W333"/>
<dbReference type="InterPro" id="IPR008701">
    <property type="entry name" value="NPP1"/>
</dbReference>
<proteinExistence type="inferred from homology"/>
<comment type="caution">
    <text evidence="6">The sequence shown here is derived from an EMBL/GenBank/DDBJ whole genome shotgun (WGS) entry which is preliminary data.</text>
</comment>
<organism evidence="6 7">
    <name type="scientific">Phytophthora megakarya</name>
    <dbReference type="NCBI Taxonomy" id="4795"/>
    <lineage>
        <taxon>Eukaryota</taxon>
        <taxon>Sar</taxon>
        <taxon>Stramenopiles</taxon>
        <taxon>Oomycota</taxon>
        <taxon>Peronosporomycetes</taxon>
        <taxon>Peronosporales</taxon>
        <taxon>Peronosporaceae</taxon>
        <taxon>Phytophthora</taxon>
    </lineage>
</organism>